<dbReference type="SUPFAM" id="SSF55008">
    <property type="entry name" value="HMA, heavy metal-associated domain"/>
    <property type="match status" value="1"/>
</dbReference>
<proteinExistence type="predicted"/>
<gene>
    <name evidence="3" type="ORF">WJX73_003808</name>
</gene>
<evidence type="ECO:0000313" key="4">
    <source>
        <dbReference type="Proteomes" id="UP001465755"/>
    </source>
</evidence>
<dbReference type="Proteomes" id="UP001465755">
    <property type="component" value="Unassembled WGS sequence"/>
</dbReference>
<dbReference type="CDD" id="cd00371">
    <property type="entry name" value="HMA"/>
    <property type="match status" value="1"/>
</dbReference>
<dbReference type="EMBL" id="JALJOQ010000036">
    <property type="protein sequence ID" value="KAK9806575.1"/>
    <property type="molecule type" value="Genomic_DNA"/>
</dbReference>
<keyword evidence="4" id="KW-1185">Reference proteome</keyword>
<organism evidence="3 4">
    <name type="scientific">Symbiochloris irregularis</name>
    <dbReference type="NCBI Taxonomy" id="706552"/>
    <lineage>
        <taxon>Eukaryota</taxon>
        <taxon>Viridiplantae</taxon>
        <taxon>Chlorophyta</taxon>
        <taxon>core chlorophytes</taxon>
        <taxon>Trebouxiophyceae</taxon>
        <taxon>Trebouxiales</taxon>
        <taxon>Trebouxiaceae</taxon>
        <taxon>Symbiochloris</taxon>
    </lineage>
</organism>
<protein>
    <recommendedName>
        <fullName evidence="2">HMA domain-containing protein</fullName>
    </recommendedName>
</protein>
<dbReference type="PANTHER" id="PTHR22814:SF287">
    <property type="entry name" value="COPPER TRANSPORT PROTEIN ATX1"/>
    <property type="match status" value="1"/>
</dbReference>
<evidence type="ECO:0000256" key="1">
    <source>
        <dbReference type="ARBA" id="ARBA00022723"/>
    </source>
</evidence>
<keyword evidence="1" id="KW-0479">Metal-binding</keyword>
<dbReference type="InterPro" id="IPR006121">
    <property type="entry name" value="HMA_dom"/>
</dbReference>
<dbReference type="PROSITE" id="PS50846">
    <property type="entry name" value="HMA_2"/>
    <property type="match status" value="1"/>
</dbReference>
<dbReference type="Gene3D" id="3.30.70.100">
    <property type="match status" value="1"/>
</dbReference>
<evidence type="ECO:0000313" key="3">
    <source>
        <dbReference type="EMBL" id="KAK9806575.1"/>
    </source>
</evidence>
<name>A0AAW1P9E9_9CHLO</name>
<comment type="caution">
    <text evidence="3">The sequence shown here is derived from an EMBL/GenBank/DDBJ whole genome shotgun (WGS) entry which is preliminary data.</text>
</comment>
<reference evidence="3 4" key="1">
    <citation type="journal article" date="2024" name="Nat. Commun.">
        <title>Phylogenomics reveals the evolutionary origins of lichenization in chlorophyte algae.</title>
        <authorList>
            <person name="Puginier C."/>
            <person name="Libourel C."/>
            <person name="Otte J."/>
            <person name="Skaloud P."/>
            <person name="Haon M."/>
            <person name="Grisel S."/>
            <person name="Petersen M."/>
            <person name="Berrin J.G."/>
            <person name="Delaux P.M."/>
            <person name="Dal Grande F."/>
            <person name="Keller J."/>
        </authorList>
    </citation>
    <scope>NUCLEOTIDE SEQUENCE [LARGE SCALE GENOMIC DNA]</scope>
    <source>
        <strain evidence="3 4">SAG 2036</strain>
    </source>
</reference>
<dbReference type="AlphaFoldDB" id="A0AAW1P9E9"/>
<evidence type="ECO:0000259" key="2">
    <source>
        <dbReference type="PROSITE" id="PS50846"/>
    </source>
</evidence>
<sequence>MSQETHLKVAMACGGCEGAVKRILSKQEGVQDFKIDLAAQKVTVKSSLSPQQLVDIVSKSGKKTELWS</sequence>
<dbReference type="Pfam" id="PF00403">
    <property type="entry name" value="HMA"/>
    <property type="match status" value="1"/>
</dbReference>
<dbReference type="FunFam" id="3.30.70.100:FF:000008">
    <property type="entry name" value="Copper transport protein ATOX1"/>
    <property type="match status" value="1"/>
</dbReference>
<dbReference type="InterPro" id="IPR036163">
    <property type="entry name" value="HMA_dom_sf"/>
</dbReference>
<dbReference type="PANTHER" id="PTHR22814">
    <property type="entry name" value="COPPER TRANSPORT PROTEIN ATOX1-RELATED"/>
    <property type="match status" value="1"/>
</dbReference>
<accession>A0AAW1P9E9</accession>
<feature type="domain" description="HMA" evidence="2">
    <location>
        <begin position="2"/>
        <end position="65"/>
    </location>
</feature>
<dbReference type="GO" id="GO:0046872">
    <property type="term" value="F:metal ion binding"/>
    <property type="evidence" value="ECO:0007669"/>
    <property type="project" value="UniProtKB-KW"/>
</dbReference>